<gene>
    <name evidence="8" type="ORF">HU200_044227</name>
</gene>
<dbReference type="PANTHER" id="PTHR24056:SF562">
    <property type="entry name" value="PROTEIN KINASE DOMAIN-CONTAINING PROTEIN"/>
    <property type="match status" value="1"/>
</dbReference>
<feature type="compositionally biased region" description="Polar residues" evidence="6">
    <location>
        <begin position="489"/>
        <end position="503"/>
    </location>
</feature>
<evidence type="ECO:0000256" key="1">
    <source>
        <dbReference type="ARBA" id="ARBA00012409"/>
    </source>
</evidence>
<comment type="caution">
    <text evidence="8">The sequence shown here is derived from an EMBL/GenBank/DDBJ whole genome shotgun (WGS) entry which is preliminary data.</text>
</comment>
<evidence type="ECO:0000313" key="9">
    <source>
        <dbReference type="Proteomes" id="UP000636709"/>
    </source>
</evidence>
<keyword evidence="4" id="KW-0067">ATP-binding</keyword>
<feature type="region of interest" description="Disordered" evidence="6">
    <location>
        <begin position="89"/>
        <end position="128"/>
    </location>
</feature>
<evidence type="ECO:0000256" key="6">
    <source>
        <dbReference type="SAM" id="MobiDB-lite"/>
    </source>
</evidence>
<feature type="region of interest" description="Disordered" evidence="6">
    <location>
        <begin position="425"/>
        <end position="503"/>
    </location>
</feature>
<keyword evidence="9" id="KW-1185">Reference proteome</keyword>
<dbReference type="EMBL" id="JACEFO010002094">
    <property type="protein sequence ID" value="KAF8684805.1"/>
    <property type="molecule type" value="Genomic_DNA"/>
</dbReference>
<dbReference type="Proteomes" id="UP000636709">
    <property type="component" value="Unassembled WGS sequence"/>
</dbReference>
<evidence type="ECO:0000256" key="2">
    <source>
        <dbReference type="ARBA" id="ARBA00022553"/>
    </source>
</evidence>
<dbReference type="InterPro" id="IPR050108">
    <property type="entry name" value="CDK"/>
</dbReference>
<proteinExistence type="predicted"/>
<dbReference type="AlphaFoldDB" id="A0A835EFP2"/>
<feature type="compositionally biased region" description="Basic residues" evidence="6">
    <location>
        <begin position="438"/>
        <end position="449"/>
    </location>
</feature>
<comment type="catalytic activity">
    <reaction evidence="5">
        <text>[DNA-directed RNA polymerase] + ATP = phospho-[DNA-directed RNA polymerase] + ADP + H(+)</text>
        <dbReference type="Rhea" id="RHEA:10216"/>
        <dbReference type="Rhea" id="RHEA-COMP:11321"/>
        <dbReference type="Rhea" id="RHEA-COMP:11322"/>
        <dbReference type="ChEBI" id="CHEBI:15378"/>
        <dbReference type="ChEBI" id="CHEBI:30616"/>
        <dbReference type="ChEBI" id="CHEBI:43176"/>
        <dbReference type="ChEBI" id="CHEBI:68546"/>
        <dbReference type="ChEBI" id="CHEBI:456216"/>
        <dbReference type="EC" id="2.7.11.23"/>
    </reaction>
</comment>
<name>A0A835EFP2_9POAL</name>
<dbReference type="Pfam" id="PF00069">
    <property type="entry name" value="Pkinase"/>
    <property type="match status" value="1"/>
</dbReference>
<feature type="domain" description="Protein kinase" evidence="7">
    <location>
        <begin position="1"/>
        <end position="449"/>
    </location>
</feature>
<dbReference type="SMART" id="SM00220">
    <property type="entry name" value="S_TKc"/>
    <property type="match status" value="1"/>
</dbReference>
<dbReference type="GO" id="GO:0007346">
    <property type="term" value="P:regulation of mitotic cell cycle"/>
    <property type="evidence" value="ECO:0007669"/>
    <property type="project" value="TreeGrafter"/>
</dbReference>
<organism evidence="8 9">
    <name type="scientific">Digitaria exilis</name>
    <dbReference type="NCBI Taxonomy" id="1010633"/>
    <lineage>
        <taxon>Eukaryota</taxon>
        <taxon>Viridiplantae</taxon>
        <taxon>Streptophyta</taxon>
        <taxon>Embryophyta</taxon>
        <taxon>Tracheophyta</taxon>
        <taxon>Spermatophyta</taxon>
        <taxon>Magnoliopsida</taxon>
        <taxon>Liliopsida</taxon>
        <taxon>Poales</taxon>
        <taxon>Poaceae</taxon>
        <taxon>PACMAD clade</taxon>
        <taxon>Panicoideae</taxon>
        <taxon>Panicodae</taxon>
        <taxon>Paniceae</taxon>
        <taxon>Anthephorinae</taxon>
        <taxon>Digitaria</taxon>
    </lineage>
</organism>
<keyword evidence="3" id="KW-0547">Nucleotide-binding</keyword>
<evidence type="ECO:0000313" key="8">
    <source>
        <dbReference type="EMBL" id="KAF8684805.1"/>
    </source>
</evidence>
<dbReference type="GO" id="GO:0005634">
    <property type="term" value="C:nucleus"/>
    <property type="evidence" value="ECO:0007669"/>
    <property type="project" value="TreeGrafter"/>
</dbReference>
<dbReference type="InterPro" id="IPR011009">
    <property type="entry name" value="Kinase-like_dom_sf"/>
</dbReference>
<dbReference type="SUPFAM" id="SSF56112">
    <property type="entry name" value="Protein kinase-like (PK-like)"/>
    <property type="match status" value="1"/>
</dbReference>
<dbReference type="Gene3D" id="1.10.510.10">
    <property type="entry name" value="Transferase(Phosphotransferase) domain 1"/>
    <property type="match status" value="1"/>
</dbReference>
<protein>
    <recommendedName>
        <fullName evidence="1">[RNA-polymerase]-subunit kinase</fullName>
        <ecNumber evidence="1">2.7.11.23</ecNumber>
    </recommendedName>
</protein>
<dbReference type="InterPro" id="IPR000719">
    <property type="entry name" value="Prot_kinase_dom"/>
</dbReference>
<evidence type="ECO:0000259" key="7">
    <source>
        <dbReference type="PROSITE" id="PS50011"/>
    </source>
</evidence>
<evidence type="ECO:0000256" key="5">
    <source>
        <dbReference type="ARBA" id="ARBA00049280"/>
    </source>
</evidence>
<reference evidence="8" key="1">
    <citation type="submission" date="2020-07" db="EMBL/GenBank/DDBJ databases">
        <title>Genome sequence and genetic diversity analysis of an under-domesticated orphan crop, white fonio (Digitaria exilis).</title>
        <authorList>
            <person name="Bennetzen J.L."/>
            <person name="Chen S."/>
            <person name="Ma X."/>
            <person name="Wang X."/>
            <person name="Yssel A.E.J."/>
            <person name="Chaluvadi S.R."/>
            <person name="Johnson M."/>
            <person name="Gangashetty P."/>
            <person name="Hamidou F."/>
            <person name="Sanogo M.D."/>
            <person name="Zwaenepoel A."/>
            <person name="Wallace J."/>
            <person name="Van De Peer Y."/>
            <person name="Van Deynze A."/>
        </authorList>
    </citation>
    <scope>NUCLEOTIDE SEQUENCE</scope>
    <source>
        <tissue evidence="8">Leaves</tissue>
    </source>
</reference>
<dbReference type="PROSITE" id="PS50011">
    <property type="entry name" value="PROTEIN_KINASE_DOM"/>
    <property type="match status" value="1"/>
</dbReference>
<keyword evidence="2" id="KW-0597">Phosphoprotein</keyword>
<evidence type="ECO:0000256" key="3">
    <source>
        <dbReference type="ARBA" id="ARBA00022741"/>
    </source>
</evidence>
<dbReference type="EC" id="2.7.11.23" evidence="1"/>
<dbReference type="GO" id="GO:0005524">
    <property type="term" value="F:ATP binding"/>
    <property type="evidence" value="ECO:0007669"/>
    <property type="project" value="UniProtKB-KW"/>
</dbReference>
<accession>A0A835EFP2</accession>
<dbReference type="GO" id="GO:0008353">
    <property type="term" value="F:RNA polymerase II CTD heptapeptide repeat kinase activity"/>
    <property type="evidence" value="ECO:0007669"/>
    <property type="project" value="UniProtKB-EC"/>
</dbReference>
<feature type="compositionally biased region" description="Low complexity" evidence="6">
    <location>
        <begin position="101"/>
        <end position="128"/>
    </location>
</feature>
<dbReference type="PANTHER" id="PTHR24056">
    <property type="entry name" value="CELL DIVISION PROTEIN KINASE"/>
    <property type="match status" value="1"/>
</dbReference>
<sequence length="582" mass="63943">MASQRSARTHRGRGEACDSEMPLVCRLPYVHAQHSPPLEINDFVAAAQDILILLLSSSADPTERNSKWRNAALRAEAVGFVFHDPNVHPLPRPSMPTEADGSAASSPRCAAPPGGARPPGLRRPLGVVRDPDTGELLRLVMECVEGPTIDRFLSDQRRRGRLPLPEATVRANMHEKHIAHRDIKPEKILISDHGRTVKTCNFGLVMSMPEAPPYEPGASSLWYMASELLLEKADYGVVVDAWQRHGRAHQREGAGRDEEGQLREIFDVAVILVHACLTAYAKVDALTPWNCAGKKKWCHRRWLRSCSWFLGFLVSDLTTLRMDAPVNAVQGHVLADTGAGREAHQMRRGHVGTRVLITRAKHSLLPDAGVDSVFRLQLSFRSRMASWLPEASSSPVGIGLTPPLYTFPPPSPPFPPLVTMAAAGVARHHAAPQPTRKRDARRNGHHGRLRGGGGSFLGEEDSATSSGRATVPPASPSPSSASAPAKTRQLCSGSRSSSRQRLARNPSTLELCLVMECAAPARRRLRGPRRCPRPPLLTGAKKMHDAHIMHRDIKPEKHPRRRRRPTCRTHVSVRTAYPTTAD</sequence>
<evidence type="ECO:0000256" key="4">
    <source>
        <dbReference type="ARBA" id="ARBA00022840"/>
    </source>
</evidence>